<dbReference type="AlphaFoldDB" id="C0BXR4"/>
<comment type="caution">
    <text evidence="2">The sequence shown here is derived from an EMBL/GenBank/DDBJ whole genome shotgun (WGS) entry which is preliminary data.</text>
</comment>
<dbReference type="InterPro" id="IPR015813">
    <property type="entry name" value="Pyrv/PenolPyrv_kinase-like_dom"/>
</dbReference>
<dbReference type="SUPFAM" id="SSF51621">
    <property type="entry name" value="Phosphoenolpyruvate/pyruvate domain"/>
    <property type="match status" value="1"/>
</dbReference>
<dbReference type="Gene3D" id="3.20.20.70">
    <property type="entry name" value="Aldolase class I"/>
    <property type="match status" value="1"/>
</dbReference>
<dbReference type="PANTHER" id="PTHR31862">
    <property type="entry name" value="UPF0261 DOMAIN PROTEIN (AFU_ORTHOLOGUE AFUA_1G10120)"/>
    <property type="match status" value="1"/>
</dbReference>
<dbReference type="Pfam" id="PF09370">
    <property type="entry name" value="PEP_hydrolase"/>
    <property type="match status" value="1"/>
</dbReference>
<dbReference type="OrthoDB" id="9805644at2"/>
<dbReference type="HOGENOM" id="CLU_058589_0_0_9"/>
<reference evidence="2" key="2">
    <citation type="submission" date="2013-06" db="EMBL/GenBank/DDBJ databases">
        <title>Draft genome sequence of Clostridium hylemonae (DSM 15053).</title>
        <authorList>
            <person name="Sudarsanam P."/>
            <person name="Ley R."/>
            <person name="Guruge J."/>
            <person name="Turnbaugh P.J."/>
            <person name="Mahowald M."/>
            <person name="Liep D."/>
            <person name="Gordon J."/>
        </authorList>
    </citation>
    <scope>NUCLEOTIDE SEQUENCE</scope>
    <source>
        <strain evidence="2">DSM 15053</strain>
    </source>
</reference>
<dbReference type="eggNOG" id="COG5564">
    <property type="taxonomic scope" value="Bacteria"/>
</dbReference>
<proteinExistence type="predicted"/>
<dbReference type="InterPro" id="IPR009215">
    <property type="entry name" value="TIM-br_IGPS-like"/>
</dbReference>
<organism evidence="2 3">
    <name type="scientific">[Clostridium] hylemonae DSM 15053</name>
    <dbReference type="NCBI Taxonomy" id="553973"/>
    <lineage>
        <taxon>Bacteria</taxon>
        <taxon>Bacillati</taxon>
        <taxon>Bacillota</taxon>
        <taxon>Clostridia</taxon>
        <taxon>Lachnospirales</taxon>
        <taxon>Lachnospiraceae</taxon>
    </lineage>
</organism>
<dbReference type="InterPro" id="IPR051353">
    <property type="entry name" value="Tobamovirus_resist_UPF0261"/>
</dbReference>
<keyword evidence="3" id="KW-1185">Reference proteome</keyword>
<dbReference type="GO" id="GO:0003824">
    <property type="term" value="F:catalytic activity"/>
    <property type="evidence" value="ECO:0007669"/>
    <property type="project" value="InterPro"/>
</dbReference>
<dbReference type="EMBL" id="ABYI02000012">
    <property type="protein sequence ID" value="EEG75371.1"/>
    <property type="molecule type" value="Genomic_DNA"/>
</dbReference>
<dbReference type="PANTHER" id="PTHR31862:SF1">
    <property type="entry name" value="UPF0261 DOMAIN PROTEIN (AFU_ORTHOLOGUE AFUA_1G10120)"/>
    <property type="match status" value="1"/>
</dbReference>
<evidence type="ECO:0000313" key="2">
    <source>
        <dbReference type="EMBL" id="EEG75371.1"/>
    </source>
</evidence>
<protein>
    <submittedName>
        <fullName evidence="2">TIM-barrel signal transduction protein</fullName>
    </submittedName>
</protein>
<dbReference type="PIRSF" id="PIRSF034452">
    <property type="entry name" value="TIM-br_sig_trnsd"/>
    <property type="match status" value="1"/>
</dbReference>
<dbReference type="RefSeq" id="WP_006441934.1">
    <property type="nucleotide sequence ID" value="NZ_CP036524.1"/>
</dbReference>
<accession>C0BXR4</accession>
<name>C0BXR4_9FIRM</name>
<sequence>MKQMERKEILKRLTLKIKAGKPVIAGGAGLGIVAKMQETAGIDMIMAYNTGPYRMDGVPSFVGHMPYGNCNRVTLELVDILANRLTDTPVIAGAGAGDPFLDIPYHIETLCRRGASGITNVPTVGGKKAGALKGPVRDDMEWNGFGFKREAEMIRYCRKRDIFSVAYAFDEEQVRTLVQAGTDIIAPHVGGTAGGMTGFEAVSVEEAADKIQRMYMAAVQENPDIIVLCHGGPLKDAKTVEECMKLTDIHGFIGTSALERIPVENELTKIVSAFKATHLR</sequence>
<reference evidence="2" key="1">
    <citation type="submission" date="2009-02" db="EMBL/GenBank/DDBJ databases">
        <authorList>
            <person name="Fulton L."/>
            <person name="Clifton S."/>
            <person name="Fulton B."/>
            <person name="Xu J."/>
            <person name="Minx P."/>
            <person name="Pepin K.H."/>
            <person name="Johnson M."/>
            <person name="Bhonagiri V."/>
            <person name="Nash W.E."/>
            <person name="Mardis E.R."/>
            <person name="Wilson R.K."/>
        </authorList>
    </citation>
    <scope>NUCLEOTIDE SEQUENCE [LARGE SCALE GENOMIC DNA]</scope>
    <source>
        <strain evidence="2">DSM 15053</strain>
    </source>
</reference>
<evidence type="ECO:0000259" key="1">
    <source>
        <dbReference type="Pfam" id="PF09370"/>
    </source>
</evidence>
<gene>
    <name evidence="2" type="ORF">CLOHYLEM_04601</name>
</gene>
<dbReference type="STRING" id="553973.CLOHYLEM_04601"/>
<dbReference type="InterPro" id="IPR013785">
    <property type="entry name" value="Aldolase_TIM"/>
</dbReference>
<dbReference type="Proteomes" id="UP000004893">
    <property type="component" value="Unassembled WGS sequence"/>
</dbReference>
<feature type="domain" description="TIM-barrel" evidence="1">
    <location>
        <begin position="8"/>
        <end position="276"/>
    </location>
</feature>
<evidence type="ECO:0000313" key="3">
    <source>
        <dbReference type="Proteomes" id="UP000004893"/>
    </source>
</evidence>